<dbReference type="Pfam" id="PF00098">
    <property type="entry name" value="zf-CCHC"/>
    <property type="match status" value="1"/>
</dbReference>
<feature type="region of interest" description="Disordered" evidence="1">
    <location>
        <begin position="22"/>
        <end position="56"/>
    </location>
</feature>
<feature type="compositionally biased region" description="Low complexity" evidence="1">
    <location>
        <begin position="22"/>
        <end position="55"/>
    </location>
</feature>
<protein>
    <recommendedName>
        <fullName evidence="2">CCHC-type domain-containing protein</fullName>
    </recommendedName>
</protein>
<dbReference type="InterPro" id="IPR001878">
    <property type="entry name" value="Znf_CCHC"/>
</dbReference>
<dbReference type="EMBL" id="CALNXK010000038">
    <property type="protein sequence ID" value="CAH3123383.1"/>
    <property type="molecule type" value="Genomic_DNA"/>
</dbReference>
<sequence>MADPQVPADAVQQAQVVLQNQAQEGQAPAALAEQAQAPVAPEEQAQPPAQAPVQANEVSLEALQQRNKALESAQGTSVESLIQRISYYGGRRVEDFDKYEALRYAEELASVAKSSNHPKAASYDVIASTLREKLHLPAEQFKAYFLALLADKDFSRVIETISKVDKSFQRSTPFRTQTRRGSLPYRQPYFQAYQRPPSRVICYKCGEPGHKSPQYWKRAPSRQPSSAAQPRFNHPST</sequence>
<evidence type="ECO:0000259" key="2">
    <source>
        <dbReference type="Pfam" id="PF00098"/>
    </source>
</evidence>
<feature type="compositionally biased region" description="Polar residues" evidence="1">
    <location>
        <begin position="222"/>
        <end position="237"/>
    </location>
</feature>
<name>A0ABN8NV15_9CNID</name>
<keyword evidence="4" id="KW-1185">Reference proteome</keyword>
<evidence type="ECO:0000256" key="1">
    <source>
        <dbReference type="SAM" id="MobiDB-lite"/>
    </source>
</evidence>
<feature type="domain" description="CCHC-type" evidence="2">
    <location>
        <begin position="201"/>
        <end position="212"/>
    </location>
</feature>
<gene>
    <name evidence="3" type="ORF">PLOB_00029932</name>
</gene>
<reference evidence="3 4" key="1">
    <citation type="submission" date="2022-05" db="EMBL/GenBank/DDBJ databases">
        <authorList>
            <consortium name="Genoscope - CEA"/>
            <person name="William W."/>
        </authorList>
    </citation>
    <scope>NUCLEOTIDE SEQUENCE [LARGE SCALE GENOMIC DNA]</scope>
</reference>
<evidence type="ECO:0000313" key="4">
    <source>
        <dbReference type="Proteomes" id="UP001159405"/>
    </source>
</evidence>
<accession>A0ABN8NV15</accession>
<proteinExistence type="predicted"/>
<dbReference type="Proteomes" id="UP001159405">
    <property type="component" value="Unassembled WGS sequence"/>
</dbReference>
<evidence type="ECO:0000313" key="3">
    <source>
        <dbReference type="EMBL" id="CAH3123383.1"/>
    </source>
</evidence>
<feature type="region of interest" description="Disordered" evidence="1">
    <location>
        <begin position="213"/>
        <end position="237"/>
    </location>
</feature>
<organism evidence="3 4">
    <name type="scientific">Porites lobata</name>
    <dbReference type="NCBI Taxonomy" id="104759"/>
    <lineage>
        <taxon>Eukaryota</taxon>
        <taxon>Metazoa</taxon>
        <taxon>Cnidaria</taxon>
        <taxon>Anthozoa</taxon>
        <taxon>Hexacorallia</taxon>
        <taxon>Scleractinia</taxon>
        <taxon>Fungiina</taxon>
        <taxon>Poritidae</taxon>
        <taxon>Porites</taxon>
    </lineage>
</organism>
<comment type="caution">
    <text evidence="3">The sequence shown here is derived from an EMBL/GenBank/DDBJ whole genome shotgun (WGS) entry which is preliminary data.</text>
</comment>